<dbReference type="OrthoDB" id="46634at2759"/>
<dbReference type="EMBL" id="AGNL01045003">
    <property type="protein sequence ID" value="EJK49236.1"/>
    <property type="molecule type" value="Genomic_DNA"/>
</dbReference>
<evidence type="ECO:0000256" key="1">
    <source>
        <dbReference type="SAM" id="MobiDB-lite"/>
    </source>
</evidence>
<feature type="transmembrane region" description="Helical" evidence="2">
    <location>
        <begin position="429"/>
        <end position="447"/>
    </location>
</feature>
<accession>K0RK52</accession>
<dbReference type="AlphaFoldDB" id="K0RK52"/>
<feature type="region of interest" description="Disordered" evidence="1">
    <location>
        <begin position="87"/>
        <end position="108"/>
    </location>
</feature>
<evidence type="ECO:0000313" key="4">
    <source>
        <dbReference type="Proteomes" id="UP000266841"/>
    </source>
</evidence>
<evidence type="ECO:0000313" key="3">
    <source>
        <dbReference type="EMBL" id="EJK49236.1"/>
    </source>
</evidence>
<feature type="transmembrane region" description="Helical" evidence="2">
    <location>
        <begin position="543"/>
        <end position="567"/>
    </location>
</feature>
<keyword evidence="2" id="KW-0472">Membrane</keyword>
<proteinExistence type="predicted"/>
<evidence type="ECO:0000256" key="2">
    <source>
        <dbReference type="SAM" id="Phobius"/>
    </source>
</evidence>
<gene>
    <name evidence="3" type="ORF">THAOC_31910</name>
</gene>
<feature type="transmembrane region" description="Helical" evidence="2">
    <location>
        <begin position="324"/>
        <end position="343"/>
    </location>
</feature>
<feature type="compositionally biased region" description="Gly residues" evidence="1">
    <location>
        <begin position="41"/>
        <end position="62"/>
    </location>
</feature>
<feature type="transmembrane region" description="Helical" evidence="2">
    <location>
        <begin position="573"/>
        <end position="592"/>
    </location>
</feature>
<keyword evidence="2" id="KW-1133">Transmembrane helix</keyword>
<sequence>MAGGDEGSSDDVLADLPHDRHAGSLGVSDLERELFEQSLTGSGGGGAGGGHSEPPGGEGSGGTVRFTINDYLAQERSRRTFGTVAKPLHASAGPGSPGNRPAPNASSIVRREREKTILRHLNNMTDRGTYTTGHSRFDLDPQGHLKESVCHQHGDAHGGHAEILPWYAPPIQRQRWNEDHVLPHVDWGDLFYDLFYVGAAYNFGVMLTSAIATGNWAAGIIYYVGTFGPLWMAWEIQHAARFTCVDYFHWLYEVLRYIFVGTAVAHVSIIKNMDDGSSDALAFTIAILCESLMNLGRTVETYYKAEGDRECIKNQCSRDMKYKILPYIAVVLSALAVEISFHFDEIADEYSSGSRRLAGDYGGDDPYDTGTTDPYRWDYGDLPLTLLAIGYVFNQVLDAIGEWRAIVNDKLDIRSRFVPMNVEMTIHRYGEWLLLMIGEGILSLLIVETTPTLSHYIITTCGLVAFGVTYKILLKNEYTEAQYDKASRLLAASPKVEPETAATLFTGGLTAVLVALELLTLTHGGFEKAWGNLYKSSGNGSAYNWPVILMTVFKIGLFGFTATLNLWTSESHTLAYCGCAVVMAIAFSRVFIFKFIQKVLA</sequence>
<dbReference type="eggNOG" id="ENOG502T7UU">
    <property type="taxonomic scope" value="Eukaryota"/>
</dbReference>
<keyword evidence="4" id="KW-1185">Reference proteome</keyword>
<keyword evidence="2" id="KW-0812">Transmembrane</keyword>
<organism evidence="3 4">
    <name type="scientific">Thalassiosira oceanica</name>
    <name type="common">Marine diatom</name>
    <dbReference type="NCBI Taxonomy" id="159749"/>
    <lineage>
        <taxon>Eukaryota</taxon>
        <taxon>Sar</taxon>
        <taxon>Stramenopiles</taxon>
        <taxon>Ochrophyta</taxon>
        <taxon>Bacillariophyta</taxon>
        <taxon>Coscinodiscophyceae</taxon>
        <taxon>Thalassiosirophycidae</taxon>
        <taxon>Thalassiosirales</taxon>
        <taxon>Thalassiosiraceae</taxon>
        <taxon>Thalassiosira</taxon>
    </lineage>
</organism>
<feature type="region of interest" description="Disordered" evidence="1">
    <location>
        <begin position="1"/>
        <end position="64"/>
    </location>
</feature>
<dbReference type="OMA" id="ESHEYNG"/>
<protein>
    <submittedName>
        <fullName evidence="3">Uncharacterized protein</fullName>
    </submittedName>
</protein>
<reference evidence="3 4" key="1">
    <citation type="journal article" date="2012" name="Genome Biol.">
        <title>Genome and low-iron response of an oceanic diatom adapted to chronic iron limitation.</title>
        <authorList>
            <person name="Lommer M."/>
            <person name="Specht M."/>
            <person name="Roy A.S."/>
            <person name="Kraemer L."/>
            <person name="Andreson R."/>
            <person name="Gutowska M.A."/>
            <person name="Wolf J."/>
            <person name="Bergner S.V."/>
            <person name="Schilhabel M.B."/>
            <person name="Klostermeier U.C."/>
            <person name="Beiko R.G."/>
            <person name="Rosenstiel P."/>
            <person name="Hippler M."/>
            <person name="Laroche J."/>
        </authorList>
    </citation>
    <scope>NUCLEOTIDE SEQUENCE [LARGE SCALE GENOMIC DNA]</scope>
    <source>
        <strain evidence="3 4">CCMP1005</strain>
    </source>
</reference>
<feature type="transmembrane region" description="Helical" evidence="2">
    <location>
        <begin position="453"/>
        <end position="473"/>
    </location>
</feature>
<comment type="caution">
    <text evidence="3">The sequence shown here is derived from an EMBL/GenBank/DDBJ whole genome shotgun (WGS) entry which is preliminary data.</text>
</comment>
<name>K0RK52_THAOC</name>
<dbReference type="Proteomes" id="UP000266841">
    <property type="component" value="Unassembled WGS sequence"/>
</dbReference>